<gene>
    <name evidence="4" type="ORF">DL346_10040</name>
</gene>
<dbReference type="Pfam" id="PF08281">
    <property type="entry name" value="Sigma70_r4_2"/>
    <property type="match status" value="1"/>
</dbReference>
<dbReference type="GO" id="GO:0006352">
    <property type="term" value="P:DNA-templated transcription initiation"/>
    <property type="evidence" value="ECO:0007669"/>
    <property type="project" value="InterPro"/>
</dbReference>
<dbReference type="GO" id="GO:0016987">
    <property type="term" value="F:sigma factor activity"/>
    <property type="evidence" value="ECO:0007669"/>
    <property type="project" value="InterPro"/>
</dbReference>
<dbReference type="Gene3D" id="3.10.450.50">
    <property type="match status" value="1"/>
</dbReference>
<dbReference type="SUPFAM" id="SSF54427">
    <property type="entry name" value="NTF2-like"/>
    <property type="match status" value="1"/>
</dbReference>
<keyword evidence="5" id="KW-1185">Reference proteome</keyword>
<dbReference type="NCBIfam" id="NF007214">
    <property type="entry name" value="PRK09636.1"/>
    <property type="match status" value="1"/>
</dbReference>
<evidence type="ECO:0000313" key="5">
    <source>
        <dbReference type="Proteomes" id="UP000249260"/>
    </source>
</evidence>
<dbReference type="RefSeq" id="WP_112882003.1">
    <property type="nucleotide sequence ID" value="NZ_QLUW01000002.1"/>
</dbReference>
<dbReference type="EMBL" id="QLUW01000002">
    <property type="protein sequence ID" value="RAP75778.1"/>
    <property type="molecule type" value="Genomic_DNA"/>
</dbReference>
<dbReference type="InterPro" id="IPR014284">
    <property type="entry name" value="RNA_pol_sigma-70_dom"/>
</dbReference>
<evidence type="ECO:0000313" key="4">
    <source>
        <dbReference type="EMBL" id="RAP75778.1"/>
    </source>
</evidence>
<dbReference type="NCBIfam" id="TIGR02937">
    <property type="entry name" value="sigma70-ECF"/>
    <property type="match status" value="1"/>
</dbReference>
<reference evidence="4 5" key="1">
    <citation type="submission" date="2018-06" db="EMBL/GenBank/DDBJ databases">
        <title>Paenibacillus montanisoli sp. nov., isolated from mountain area soil.</title>
        <authorList>
            <person name="Wu M."/>
        </authorList>
    </citation>
    <scope>NUCLEOTIDE SEQUENCE [LARGE SCALE GENOMIC DNA]</scope>
    <source>
        <strain evidence="4 5">RA17</strain>
    </source>
</reference>
<dbReference type="PANTHER" id="PTHR30173:SF36">
    <property type="entry name" value="ECF RNA POLYMERASE SIGMA FACTOR SIGJ"/>
    <property type="match status" value="1"/>
</dbReference>
<comment type="subunit">
    <text evidence="1">Interacts transiently with the RNA polymerase catalytic core formed by RpoA, RpoB, RpoC and RpoZ (2 alpha, 1 beta, 1 beta' and 1 omega subunit) to form the RNA polymerase holoenzyme that can initiate transcription.</text>
</comment>
<protein>
    <submittedName>
        <fullName evidence="4">RNA polymerase subunit sigma-24</fullName>
    </submittedName>
</protein>
<dbReference type="InterPro" id="IPR007627">
    <property type="entry name" value="RNA_pol_sigma70_r2"/>
</dbReference>
<feature type="domain" description="RNA polymerase sigma-70 region 2" evidence="2">
    <location>
        <begin position="4"/>
        <end position="68"/>
    </location>
</feature>
<proteinExistence type="predicted"/>
<dbReference type="Proteomes" id="UP000249260">
    <property type="component" value="Unassembled WGS sequence"/>
</dbReference>
<dbReference type="Pfam" id="PF04542">
    <property type="entry name" value="Sigma70_r2"/>
    <property type="match status" value="1"/>
</dbReference>
<dbReference type="AlphaFoldDB" id="A0A328TZ28"/>
<feature type="domain" description="RNA polymerase sigma factor 70 region 4 type 2" evidence="3">
    <location>
        <begin position="104"/>
        <end position="154"/>
    </location>
</feature>
<dbReference type="Gene3D" id="1.10.1740.10">
    <property type="match status" value="1"/>
</dbReference>
<dbReference type="OrthoDB" id="3211555at2"/>
<dbReference type="SUPFAM" id="SSF88659">
    <property type="entry name" value="Sigma3 and sigma4 domains of RNA polymerase sigma factors"/>
    <property type="match status" value="1"/>
</dbReference>
<evidence type="ECO:0000259" key="3">
    <source>
        <dbReference type="Pfam" id="PF08281"/>
    </source>
</evidence>
<dbReference type="InterPro" id="IPR013325">
    <property type="entry name" value="RNA_pol_sigma_r2"/>
</dbReference>
<accession>A0A328TZ28</accession>
<evidence type="ECO:0000259" key="2">
    <source>
        <dbReference type="Pfam" id="PF04542"/>
    </source>
</evidence>
<dbReference type="InterPro" id="IPR052704">
    <property type="entry name" value="ECF_Sigma-70_Domain"/>
</dbReference>
<comment type="caution">
    <text evidence="4">The sequence shown here is derived from an EMBL/GenBank/DDBJ whole genome shotgun (WGS) entry which is preliminary data.</text>
</comment>
<dbReference type="InterPro" id="IPR013249">
    <property type="entry name" value="RNA_pol_sigma70_r4_t2"/>
</dbReference>
<dbReference type="Gene3D" id="1.10.10.10">
    <property type="entry name" value="Winged helix-like DNA-binding domain superfamily/Winged helix DNA-binding domain"/>
    <property type="match status" value="1"/>
</dbReference>
<sequence length="287" mass="32408">MQEMYTQYKGLLFKLAYQLTGSVSDAEDVVQDVFLKIYDVPPEKLAEPKAYLCKMVTNRCRDLQKAARKKREQYYGEWLPEPFISHYTDSMDAVVNDDLLSYAMLVLLERLSSSERVVFVLREALGFEYQEIARFTEKSEVNCRKLFSRASSKMGLDAEEIVHTETASQEWVRGFLEALKQGNMDQILSLLDPNVVSVSDGGGKVPAAVDPIEKRDAVARFLLGPVRNLATINGAVMIEMVQLNGQPSLIIRSSEGIHTVGMLHVEGNRILNLYFVRNPDKLKHVNG</sequence>
<dbReference type="InterPro" id="IPR013324">
    <property type="entry name" value="RNA_pol_sigma_r3/r4-like"/>
</dbReference>
<dbReference type="InterPro" id="IPR036388">
    <property type="entry name" value="WH-like_DNA-bd_sf"/>
</dbReference>
<evidence type="ECO:0000256" key="1">
    <source>
        <dbReference type="ARBA" id="ARBA00011344"/>
    </source>
</evidence>
<dbReference type="InterPro" id="IPR032710">
    <property type="entry name" value="NTF2-like_dom_sf"/>
</dbReference>
<dbReference type="GO" id="GO:0003677">
    <property type="term" value="F:DNA binding"/>
    <property type="evidence" value="ECO:0007669"/>
    <property type="project" value="InterPro"/>
</dbReference>
<name>A0A328TZ28_9BACL</name>
<dbReference type="PANTHER" id="PTHR30173">
    <property type="entry name" value="SIGMA 19 FACTOR"/>
    <property type="match status" value="1"/>
</dbReference>
<organism evidence="4 5">
    <name type="scientific">Paenibacillus montanisoli</name>
    <dbReference type="NCBI Taxonomy" id="2081970"/>
    <lineage>
        <taxon>Bacteria</taxon>
        <taxon>Bacillati</taxon>
        <taxon>Bacillota</taxon>
        <taxon>Bacilli</taxon>
        <taxon>Bacillales</taxon>
        <taxon>Paenibacillaceae</taxon>
        <taxon>Paenibacillus</taxon>
    </lineage>
</organism>
<dbReference type="SUPFAM" id="SSF88946">
    <property type="entry name" value="Sigma2 domain of RNA polymerase sigma factors"/>
    <property type="match status" value="1"/>
</dbReference>